<reference evidence="2" key="1">
    <citation type="submission" date="2016-10" db="EMBL/GenBank/DDBJ databases">
        <authorList>
            <person name="Benchimol M."/>
            <person name="Almeida L.G."/>
            <person name="Vasconcelos A.T."/>
            <person name="Perreira-Neves A."/>
            <person name="Rosa I.A."/>
            <person name="Tasca T."/>
            <person name="Bogo M.R."/>
            <person name="de Souza W."/>
        </authorList>
    </citation>
    <scope>NUCLEOTIDE SEQUENCE [LARGE SCALE GENOMIC DNA]</scope>
    <source>
        <strain evidence="2">K</strain>
    </source>
</reference>
<dbReference type="Proteomes" id="UP000179807">
    <property type="component" value="Unassembled WGS sequence"/>
</dbReference>
<comment type="caution">
    <text evidence="2">The sequence shown here is derived from an EMBL/GenBank/DDBJ whole genome shotgun (WGS) entry which is preliminary data.</text>
</comment>
<protein>
    <recommendedName>
        <fullName evidence="4">RanBD1 domain-containing protein</fullName>
    </recommendedName>
</protein>
<dbReference type="VEuPathDB" id="TrichDB:TRFO_04507"/>
<feature type="region of interest" description="Disordered" evidence="1">
    <location>
        <begin position="1"/>
        <end position="61"/>
    </location>
</feature>
<organism evidence="2 3">
    <name type="scientific">Tritrichomonas foetus</name>
    <dbReference type="NCBI Taxonomy" id="1144522"/>
    <lineage>
        <taxon>Eukaryota</taxon>
        <taxon>Metamonada</taxon>
        <taxon>Parabasalia</taxon>
        <taxon>Tritrichomonadida</taxon>
        <taxon>Tritrichomonadidae</taxon>
        <taxon>Tritrichomonas</taxon>
    </lineage>
</organism>
<evidence type="ECO:0000256" key="1">
    <source>
        <dbReference type="SAM" id="MobiDB-lite"/>
    </source>
</evidence>
<dbReference type="GeneID" id="94826652"/>
<proteinExistence type="predicted"/>
<sequence>MARTINTKRKTGGKSPRSSVPRCPSSKLRSSRISNAVEDFSEDGEEEEEKNESKNDNNSNSIQRSIENIFSNGNHFEIHFHDHSSATFPFATGINLIKNKLVDKSTQTKKSEISRDIPNIGFLFGKASLLRTNAATKRRDKIDDNGMWTIAKQDSDYFIVYKTGQGKTVLKGKITKNISLTLDSGFAKVVLENKEGNGKVYQYLFSFPDADLCDDFFAAVNYVMDNIIETNVPSSSQSPK</sequence>
<feature type="compositionally biased region" description="Basic residues" evidence="1">
    <location>
        <begin position="1"/>
        <end position="12"/>
    </location>
</feature>
<evidence type="ECO:0000313" key="3">
    <source>
        <dbReference type="Proteomes" id="UP000179807"/>
    </source>
</evidence>
<name>A0A1J4KI05_9EUKA</name>
<evidence type="ECO:0000313" key="2">
    <source>
        <dbReference type="EMBL" id="OHT09452.1"/>
    </source>
</evidence>
<keyword evidence="3" id="KW-1185">Reference proteome</keyword>
<gene>
    <name evidence="2" type="ORF">TRFO_04507</name>
</gene>
<feature type="compositionally biased region" description="Low complexity" evidence="1">
    <location>
        <begin position="15"/>
        <end position="26"/>
    </location>
</feature>
<accession>A0A1J4KI05</accession>
<dbReference type="AlphaFoldDB" id="A0A1J4KI05"/>
<dbReference type="RefSeq" id="XP_068362588.1">
    <property type="nucleotide sequence ID" value="XM_068491948.1"/>
</dbReference>
<dbReference type="EMBL" id="MLAK01000638">
    <property type="protein sequence ID" value="OHT09452.1"/>
    <property type="molecule type" value="Genomic_DNA"/>
</dbReference>
<evidence type="ECO:0008006" key="4">
    <source>
        <dbReference type="Google" id="ProtNLM"/>
    </source>
</evidence>
<feature type="compositionally biased region" description="Acidic residues" evidence="1">
    <location>
        <begin position="39"/>
        <end position="50"/>
    </location>
</feature>